<feature type="domain" description="PH" evidence="8">
    <location>
        <begin position="194"/>
        <end position="303"/>
    </location>
</feature>
<comment type="similarity">
    <text evidence="2">Belongs to the GRB7/10/14 family.</text>
</comment>
<dbReference type="Gene3D" id="3.30.505.10">
    <property type="entry name" value="SH2 domain"/>
    <property type="match status" value="1"/>
</dbReference>
<dbReference type="GO" id="GO:0030178">
    <property type="term" value="P:negative regulation of Wnt signaling pathway"/>
    <property type="evidence" value="ECO:0007669"/>
    <property type="project" value="TreeGrafter"/>
</dbReference>
<dbReference type="CDD" id="cd10415">
    <property type="entry name" value="SH2_Grb10"/>
    <property type="match status" value="1"/>
</dbReference>
<evidence type="ECO:0000313" key="11">
    <source>
        <dbReference type="Proteomes" id="UP000261640"/>
    </source>
</evidence>
<dbReference type="GeneTree" id="ENSGT00940000155909"/>
<sequence>MLSLRRYQPLLYYDNVCPVLFPFSRRLQEEEQQLRTSSLPAIPNPFPELCSPASSPVLSPGGMLLMPKHLIVKIFSEDGIGKVVEIPADMTARDLCQLLVYKSHCVDDNSWALVEHHPLLGLERCLEDHELVVQVQASMTSDSRFLFRKNYAKYEFFRSPLTFFPEHMVAWCQETNHTIPPSQLLKNFLATSSCPEIQGYLYVKDFGRKSWKKVYMFLRRSGIYCSTKGTSKEPRHLQLLADLEDSNIFTVITGKKQHGAPTDYGFCIKPSKGRGELKELRMLCAEDEQGRTCWMTAFRLFKYGIVLYQNYKIPQQRKTLLSHFSAPVRSVSENSLVAMDFSGRIGRVIDNPVEAQSAAMEEGHAWRVRHNLGFSGFIFKIFSAVIHIAQLWFHGRITREESHRIIHQQGQVDGLFLLRVSQSNPKAFVLTLCHHQKIKHFQILPCEEDGQVFFSLDDGATKFTDLIQLVEFYQLNRGVLPCKLKHPCTVVAL</sequence>
<name>A0A7N8WL29_9TELE</name>
<dbReference type="InterPro" id="IPR029071">
    <property type="entry name" value="Ubiquitin-like_domsf"/>
</dbReference>
<evidence type="ECO:0000313" key="10">
    <source>
        <dbReference type="Ensembl" id="ENSMAMP00000037430.1"/>
    </source>
</evidence>
<evidence type="ECO:0000256" key="3">
    <source>
        <dbReference type="ARBA" id="ARBA00022490"/>
    </source>
</evidence>
<dbReference type="SMART" id="SM00233">
    <property type="entry name" value="PH"/>
    <property type="match status" value="1"/>
</dbReference>
<evidence type="ECO:0008006" key="12">
    <source>
        <dbReference type="Google" id="ProtNLM"/>
    </source>
</evidence>
<dbReference type="PRINTS" id="PR00401">
    <property type="entry name" value="SH2DOMAIN"/>
</dbReference>
<comment type="subcellular location">
    <subcellularLocation>
        <location evidence="1">Cytoplasm</location>
    </subcellularLocation>
</comment>
<dbReference type="Proteomes" id="UP000261640">
    <property type="component" value="Unplaced"/>
</dbReference>
<dbReference type="FunFam" id="2.30.29.30:FF:000062">
    <property type="entry name" value="growth factor receptor-bound protein 10 isoform X1"/>
    <property type="match status" value="1"/>
</dbReference>
<organism evidence="10 11">
    <name type="scientific">Mastacembelus armatus</name>
    <name type="common">zig-zag eel</name>
    <dbReference type="NCBI Taxonomy" id="205130"/>
    <lineage>
        <taxon>Eukaryota</taxon>
        <taxon>Metazoa</taxon>
        <taxon>Chordata</taxon>
        <taxon>Craniata</taxon>
        <taxon>Vertebrata</taxon>
        <taxon>Euteleostomi</taxon>
        <taxon>Actinopterygii</taxon>
        <taxon>Neopterygii</taxon>
        <taxon>Teleostei</taxon>
        <taxon>Neoteleostei</taxon>
        <taxon>Acanthomorphata</taxon>
        <taxon>Anabantaria</taxon>
        <taxon>Synbranchiformes</taxon>
        <taxon>Mastacembelidae</taxon>
        <taxon>Mastacembelus</taxon>
    </lineage>
</organism>
<proteinExistence type="inferred from homology"/>
<dbReference type="InterPro" id="IPR000159">
    <property type="entry name" value="RA_dom"/>
</dbReference>
<evidence type="ECO:0000256" key="6">
    <source>
        <dbReference type="PROSITE-ProRule" id="PRU00191"/>
    </source>
</evidence>
<dbReference type="PROSITE" id="PS50001">
    <property type="entry name" value="SH2"/>
    <property type="match status" value="1"/>
</dbReference>
<dbReference type="InterPro" id="IPR011993">
    <property type="entry name" value="PH-like_dom_sf"/>
</dbReference>
<dbReference type="InterPro" id="IPR039665">
    <property type="entry name" value="PH_APBB1IP"/>
</dbReference>
<accession>A0A7N8WL29</accession>
<dbReference type="GO" id="GO:0005737">
    <property type="term" value="C:cytoplasm"/>
    <property type="evidence" value="ECO:0007669"/>
    <property type="project" value="UniProtKB-SubCell"/>
</dbReference>
<dbReference type="InterPro" id="IPR001849">
    <property type="entry name" value="PH_domain"/>
</dbReference>
<evidence type="ECO:0000256" key="2">
    <source>
        <dbReference type="ARBA" id="ARBA00006708"/>
    </source>
</evidence>
<evidence type="ECO:0000259" key="9">
    <source>
        <dbReference type="PROSITE" id="PS50200"/>
    </source>
</evidence>
<dbReference type="CDD" id="cd01259">
    <property type="entry name" value="PH_APBB1IP"/>
    <property type="match status" value="1"/>
</dbReference>
<feature type="domain" description="SH2" evidence="7">
    <location>
        <begin position="392"/>
        <end position="488"/>
    </location>
</feature>
<reference evidence="10" key="2">
    <citation type="submission" date="2025-09" db="UniProtKB">
        <authorList>
            <consortium name="Ensembl"/>
        </authorList>
    </citation>
    <scope>IDENTIFICATION</scope>
</reference>
<dbReference type="GO" id="GO:0008286">
    <property type="term" value="P:insulin receptor signaling pathway"/>
    <property type="evidence" value="ECO:0007669"/>
    <property type="project" value="TreeGrafter"/>
</dbReference>
<reference evidence="10" key="1">
    <citation type="submission" date="2025-08" db="UniProtKB">
        <authorList>
            <consortium name="Ensembl"/>
        </authorList>
    </citation>
    <scope>IDENTIFICATION</scope>
</reference>
<keyword evidence="5 6" id="KW-0727">SH2 domain</keyword>
<evidence type="ECO:0000256" key="5">
    <source>
        <dbReference type="ARBA" id="ARBA00022999"/>
    </source>
</evidence>
<dbReference type="Pfam" id="PF00169">
    <property type="entry name" value="PH"/>
    <property type="match status" value="1"/>
</dbReference>
<dbReference type="SMART" id="SM00314">
    <property type="entry name" value="RA"/>
    <property type="match status" value="1"/>
</dbReference>
<dbReference type="GO" id="GO:0005158">
    <property type="term" value="F:insulin receptor binding"/>
    <property type="evidence" value="ECO:0007669"/>
    <property type="project" value="TreeGrafter"/>
</dbReference>
<dbReference type="Pfam" id="PF08947">
    <property type="entry name" value="BPS"/>
    <property type="match status" value="1"/>
</dbReference>
<dbReference type="InterPro" id="IPR000980">
    <property type="entry name" value="SH2"/>
</dbReference>
<dbReference type="SUPFAM" id="SSF54236">
    <property type="entry name" value="Ubiquitin-like"/>
    <property type="match status" value="1"/>
</dbReference>
<dbReference type="Pfam" id="PF00017">
    <property type="entry name" value="SH2"/>
    <property type="match status" value="1"/>
</dbReference>
<dbReference type="PANTHER" id="PTHR11243:SF4">
    <property type="entry name" value="GROWTH FACTOR RECEPTOR-BOUND PROTEIN 10"/>
    <property type="match status" value="1"/>
</dbReference>
<dbReference type="PANTHER" id="PTHR11243">
    <property type="entry name" value="GROWTH FACTOR RECEPTOR-BOUND PROTEIN"/>
    <property type="match status" value="1"/>
</dbReference>
<dbReference type="Gene3D" id="2.30.29.30">
    <property type="entry name" value="Pleckstrin-homology domain (PH domain)/Phosphotyrosine-binding domain (PTB)"/>
    <property type="match status" value="1"/>
</dbReference>
<dbReference type="FunFam" id="3.30.505.10:FF:000015">
    <property type="entry name" value="Growth factor receptor-bound protein 10 isoform X1"/>
    <property type="match status" value="1"/>
</dbReference>
<dbReference type="AlphaFoldDB" id="A0A7N8WL29"/>
<protein>
    <recommendedName>
        <fullName evidence="12">Growth factor receptor-bound protein 10b</fullName>
    </recommendedName>
</protein>
<dbReference type="InterPro" id="IPR039664">
    <property type="entry name" value="GRB/APBB1IP"/>
</dbReference>
<dbReference type="Ensembl" id="ENSMAMT00000037915.1">
    <property type="protein sequence ID" value="ENSMAMP00000037430.1"/>
    <property type="gene ID" value="ENSMAMG00000024040.2"/>
</dbReference>
<keyword evidence="3" id="KW-0963">Cytoplasm</keyword>
<dbReference type="InterPro" id="IPR015042">
    <property type="entry name" value="BPS-dom"/>
</dbReference>
<dbReference type="Pfam" id="PF21989">
    <property type="entry name" value="RA_2"/>
    <property type="match status" value="1"/>
</dbReference>
<dbReference type="SUPFAM" id="SSF50729">
    <property type="entry name" value="PH domain-like"/>
    <property type="match status" value="1"/>
</dbReference>
<dbReference type="InterPro" id="IPR036860">
    <property type="entry name" value="SH2_dom_sf"/>
</dbReference>
<evidence type="ECO:0000259" key="7">
    <source>
        <dbReference type="PROSITE" id="PS50001"/>
    </source>
</evidence>
<keyword evidence="4" id="KW-0597">Phosphoprotein</keyword>
<dbReference type="PROSITE" id="PS50200">
    <property type="entry name" value="RA"/>
    <property type="match status" value="1"/>
</dbReference>
<evidence type="ECO:0000259" key="8">
    <source>
        <dbReference type="PROSITE" id="PS50003"/>
    </source>
</evidence>
<dbReference type="InterPro" id="IPR035037">
    <property type="entry name" value="Grb10_SH2"/>
</dbReference>
<dbReference type="PROSITE" id="PS50003">
    <property type="entry name" value="PH_DOMAIN"/>
    <property type="match status" value="1"/>
</dbReference>
<dbReference type="Gene3D" id="3.10.20.90">
    <property type="entry name" value="Phosphatidylinositol 3-kinase Catalytic Subunit, Chain A, domain 1"/>
    <property type="match status" value="1"/>
</dbReference>
<evidence type="ECO:0000256" key="1">
    <source>
        <dbReference type="ARBA" id="ARBA00004496"/>
    </source>
</evidence>
<dbReference type="SUPFAM" id="SSF55550">
    <property type="entry name" value="SH2 domain"/>
    <property type="match status" value="1"/>
</dbReference>
<evidence type="ECO:0000256" key="4">
    <source>
        <dbReference type="ARBA" id="ARBA00022553"/>
    </source>
</evidence>
<dbReference type="SMART" id="SM00252">
    <property type="entry name" value="SH2"/>
    <property type="match status" value="1"/>
</dbReference>
<keyword evidence="11" id="KW-1185">Reference proteome</keyword>
<feature type="domain" description="Ras-associating" evidence="9">
    <location>
        <begin position="68"/>
        <end position="152"/>
    </location>
</feature>
<dbReference type="FunFam" id="3.10.20.90:FF:000056">
    <property type="entry name" value="growth factor receptor-bound protein 10 isoform X1"/>
    <property type="match status" value="1"/>
</dbReference>
<dbReference type="GO" id="GO:0046627">
    <property type="term" value="P:negative regulation of insulin receptor signaling pathway"/>
    <property type="evidence" value="ECO:0007669"/>
    <property type="project" value="TreeGrafter"/>
</dbReference>